<keyword evidence="7 9" id="KW-0663">Pyridoxal phosphate</keyword>
<comment type="subunit">
    <text evidence="4 9">Homodimer.</text>
</comment>
<proteinExistence type="inferred from homology"/>
<dbReference type="Gene3D" id="3.40.640.10">
    <property type="entry name" value="Type I PLP-dependent aspartate aminotransferase-like (Major domain)"/>
    <property type="match status" value="1"/>
</dbReference>
<keyword evidence="5 9" id="KW-0032">Aminotransferase</keyword>
<evidence type="ECO:0000256" key="2">
    <source>
        <dbReference type="ARBA" id="ARBA00005011"/>
    </source>
</evidence>
<dbReference type="GO" id="GO:0000105">
    <property type="term" value="P:L-histidine biosynthetic process"/>
    <property type="evidence" value="ECO:0007669"/>
    <property type="project" value="UniProtKB-UniRule"/>
</dbReference>
<dbReference type="UniPathway" id="UPA00031">
    <property type="reaction ID" value="UER00012"/>
</dbReference>
<dbReference type="Proteomes" id="UP000534783">
    <property type="component" value="Unassembled WGS sequence"/>
</dbReference>
<dbReference type="Pfam" id="PF00155">
    <property type="entry name" value="Aminotran_1_2"/>
    <property type="match status" value="1"/>
</dbReference>
<reference evidence="11 12" key="1">
    <citation type="journal article" date="2020" name="Nature">
        <title>Bacterial chemolithoautotrophy via manganese oxidation.</title>
        <authorList>
            <person name="Yu H."/>
            <person name="Leadbetter J.R."/>
        </authorList>
    </citation>
    <scope>NUCLEOTIDE SEQUENCE [LARGE SCALE GENOMIC DNA]</scope>
    <source>
        <strain evidence="11 12">Mn-1</strain>
    </source>
</reference>
<dbReference type="InterPro" id="IPR005861">
    <property type="entry name" value="HisP_aminotrans"/>
</dbReference>
<protein>
    <recommendedName>
        <fullName evidence="9">Histidinol-phosphate aminotransferase</fullName>
        <ecNumber evidence="9">2.6.1.9</ecNumber>
    </recommendedName>
    <alternativeName>
        <fullName evidence="9">Imidazole acetol-phosphate transaminase</fullName>
    </alternativeName>
</protein>
<evidence type="ECO:0000256" key="7">
    <source>
        <dbReference type="ARBA" id="ARBA00022898"/>
    </source>
</evidence>
<dbReference type="Gene3D" id="3.90.1150.10">
    <property type="entry name" value="Aspartate Aminotransferase, domain 1"/>
    <property type="match status" value="1"/>
</dbReference>
<dbReference type="CDD" id="cd00609">
    <property type="entry name" value="AAT_like"/>
    <property type="match status" value="1"/>
</dbReference>
<feature type="modified residue" description="N6-(pyridoxal phosphate)lysine" evidence="9">
    <location>
        <position position="223"/>
    </location>
</feature>
<dbReference type="GO" id="GO:0004400">
    <property type="term" value="F:histidinol-phosphate transaminase activity"/>
    <property type="evidence" value="ECO:0007669"/>
    <property type="project" value="UniProtKB-UniRule"/>
</dbReference>
<dbReference type="HAMAP" id="MF_01023">
    <property type="entry name" value="HisC_aminotrans_2"/>
    <property type="match status" value="1"/>
</dbReference>
<keyword evidence="9" id="KW-0368">Histidine biosynthesis</keyword>
<comment type="cofactor">
    <cofactor evidence="1 9">
        <name>pyridoxal 5'-phosphate</name>
        <dbReference type="ChEBI" id="CHEBI:597326"/>
    </cofactor>
</comment>
<keyword evidence="9" id="KW-0028">Amino-acid biosynthesis</keyword>
<dbReference type="PANTHER" id="PTHR43643">
    <property type="entry name" value="HISTIDINOL-PHOSPHATE AMINOTRANSFERASE 2"/>
    <property type="match status" value="1"/>
</dbReference>
<dbReference type="InterPro" id="IPR015424">
    <property type="entry name" value="PyrdxlP-dep_Trfase"/>
</dbReference>
<dbReference type="RefSeq" id="WP_168062718.1">
    <property type="nucleotide sequence ID" value="NZ_VTOW01000004.1"/>
</dbReference>
<dbReference type="InterPro" id="IPR050106">
    <property type="entry name" value="HistidinolP_aminotransfase"/>
</dbReference>
<evidence type="ECO:0000256" key="3">
    <source>
        <dbReference type="ARBA" id="ARBA00007970"/>
    </source>
</evidence>
<dbReference type="NCBIfam" id="TIGR01141">
    <property type="entry name" value="hisC"/>
    <property type="match status" value="1"/>
</dbReference>
<dbReference type="EC" id="2.6.1.9" evidence="9"/>
<sequence>MIKVSPDIAGIIPYPPGKPMEELERELGIKGSIKLASNENPLGPSPKAVAAIRKGLEKIQRYPDGAGYYLREALAEKWKVEPSQVIIGNGSNEIIELLVRTFILPGDEAIMADPSFSLYPLVVTTGHGKPVQIPLKEGRHDLAQMAKAITPKTKLIFVCNPNNPTGTMVDKREVARFLLRVPKRILVIFDEAYAEYATDPDFPQTIDSLREGASVIFLRTFSKIYGLAGLRIGYGISRPEVIDYMNRVRQPFNTNLPAQQGALAALSDEAHVSKSLRINQEGKEFLCRQFDEMGLSYFRSETNFIYFNLNGSEPALGKKVFTALLHKGVIIRHLEGRHLRVTIGLPKENRRFIQSLKEVLSLK</sequence>
<dbReference type="InterPro" id="IPR015421">
    <property type="entry name" value="PyrdxlP-dep_Trfase_major"/>
</dbReference>
<evidence type="ECO:0000256" key="5">
    <source>
        <dbReference type="ARBA" id="ARBA00022576"/>
    </source>
</evidence>
<evidence type="ECO:0000313" key="11">
    <source>
        <dbReference type="EMBL" id="NKE72778.1"/>
    </source>
</evidence>
<keyword evidence="6 9" id="KW-0808">Transferase</keyword>
<evidence type="ECO:0000256" key="1">
    <source>
        <dbReference type="ARBA" id="ARBA00001933"/>
    </source>
</evidence>
<organism evidence="11 12">
    <name type="scientific">Candidatus Manganitrophus noduliformans</name>
    <dbReference type="NCBI Taxonomy" id="2606439"/>
    <lineage>
        <taxon>Bacteria</taxon>
        <taxon>Pseudomonadati</taxon>
        <taxon>Nitrospirota</taxon>
        <taxon>Nitrospiria</taxon>
        <taxon>Candidatus Troglogloeales</taxon>
        <taxon>Candidatus Manganitrophaceae</taxon>
        <taxon>Candidatus Manganitrophus</taxon>
    </lineage>
</organism>
<gene>
    <name evidence="9" type="primary">hisC</name>
    <name evidence="11" type="ORF">MNODULE_18665</name>
</gene>
<evidence type="ECO:0000256" key="8">
    <source>
        <dbReference type="ARBA" id="ARBA00047481"/>
    </source>
</evidence>
<name>A0A7X6DSW2_9BACT</name>
<comment type="caution">
    <text evidence="11">The sequence shown here is derived from an EMBL/GenBank/DDBJ whole genome shotgun (WGS) entry which is preliminary data.</text>
</comment>
<evidence type="ECO:0000259" key="10">
    <source>
        <dbReference type="Pfam" id="PF00155"/>
    </source>
</evidence>
<feature type="domain" description="Aminotransferase class I/classII large" evidence="10">
    <location>
        <begin position="33"/>
        <end position="355"/>
    </location>
</feature>
<dbReference type="SUPFAM" id="SSF53383">
    <property type="entry name" value="PLP-dependent transferases"/>
    <property type="match status" value="1"/>
</dbReference>
<evidence type="ECO:0000256" key="9">
    <source>
        <dbReference type="HAMAP-Rule" id="MF_01023"/>
    </source>
</evidence>
<dbReference type="InterPro" id="IPR004839">
    <property type="entry name" value="Aminotransferase_I/II_large"/>
</dbReference>
<accession>A0A7X6DSW2</accession>
<keyword evidence="12" id="KW-1185">Reference proteome</keyword>
<dbReference type="GO" id="GO:0030170">
    <property type="term" value="F:pyridoxal phosphate binding"/>
    <property type="evidence" value="ECO:0007669"/>
    <property type="project" value="InterPro"/>
</dbReference>
<dbReference type="AlphaFoldDB" id="A0A7X6DSW2"/>
<evidence type="ECO:0000256" key="6">
    <source>
        <dbReference type="ARBA" id="ARBA00022679"/>
    </source>
</evidence>
<evidence type="ECO:0000256" key="4">
    <source>
        <dbReference type="ARBA" id="ARBA00011738"/>
    </source>
</evidence>
<dbReference type="EMBL" id="VTOW01000004">
    <property type="protein sequence ID" value="NKE72778.1"/>
    <property type="molecule type" value="Genomic_DNA"/>
</dbReference>
<comment type="similarity">
    <text evidence="3 9">Belongs to the class-II pyridoxal-phosphate-dependent aminotransferase family. Histidinol-phosphate aminotransferase subfamily.</text>
</comment>
<evidence type="ECO:0000313" key="12">
    <source>
        <dbReference type="Proteomes" id="UP000534783"/>
    </source>
</evidence>
<comment type="catalytic activity">
    <reaction evidence="8 9">
        <text>L-histidinol phosphate + 2-oxoglutarate = 3-(imidazol-4-yl)-2-oxopropyl phosphate + L-glutamate</text>
        <dbReference type="Rhea" id="RHEA:23744"/>
        <dbReference type="ChEBI" id="CHEBI:16810"/>
        <dbReference type="ChEBI" id="CHEBI:29985"/>
        <dbReference type="ChEBI" id="CHEBI:57766"/>
        <dbReference type="ChEBI" id="CHEBI:57980"/>
        <dbReference type="EC" id="2.6.1.9"/>
    </reaction>
</comment>
<dbReference type="InterPro" id="IPR015422">
    <property type="entry name" value="PyrdxlP-dep_Trfase_small"/>
</dbReference>
<dbReference type="PANTHER" id="PTHR43643:SF3">
    <property type="entry name" value="HISTIDINOL-PHOSPHATE AMINOTRANSFERASE"/>
    <property type="match status" value="1"/>
</dbReference>
<comment type="pathway">
    <text evidence="2 9">Amino-acid biosynthesis; L-histidine biosynthesis; L-histidine from 5-phospho-alpha-D-ribose 1-diphosphate: step 7/9.</text>
</comment>